<protein>
    <submittedName>
        <fullName evidence="1">Uncharacterized protein</fullName>
    </submittedName>
</protein>
<sequence length="100" mass="10781">MFNFKSNSWLDRFESQNSATVQAQAGLEIEVVDFSPGGFVMGHISEVAPGRFMLVVYKPEEDGAKPSNQELQNLQQNLQTSGIPFQGCSPGAGWAGSQTG</sequence>
<keyword evidence="3" id="KW-1185">Reference proteome</keyword>
<comment type="caution">
    <text evidence="1">The sequence shown here is derived from an EMBL/GenBank/DDBJ whole genome shotgun (WGS) entry which is preliminary data.</text>
</comment>
<name>A0A9P1FYP3_9DINO</name>
<organism evidence="1">
    <name type="scientific">Cladocopium goreaui</name>
    <dbReference type="NCBI Taxonomy" id="2562237"/>
    <lineage>
        <taxon>Eukaryota</taxon>
        <taxon>Sar</taxon>
        <taxon>Alveolata</taxon>
        <taxon>Dinophyceae</taxon>
        <taxon>Suessiales</taxon>
        <taxon>Symbiodiniaceae</taxon>
        <taxon>Cladocopium</taxon>
    </lineage>
</organism>
<proteinExistence type="predicted"/>
<accession>A0A9P1FYP3</accession>
<dbReference type="EMBL" id="CAMXCT010001842">
    <property type="protein sequence ID" value="CAI3993513.1"/>
    <property type="molecule type" value="Genomic_DNA"/>
</dbReference>
<dbReference type="EMBL" id="CAMXCT020001842">
    <property type="protein sequence ID" value="CAL1146888.1"/>
    <property type="molecule type" value="Genomic_DNA"/>
</dbReference>
<gene>
    <name evidence="1" type="ORF">C1SCF055_LOCUS20254</name>
</gene>
<reference evidence="1" key="1">
    <citation type="submission" date="2022-10" db="EMBL/GenBank/DDBJ databases">
        <authorList>
            <person name="Chen Y."/>
            <person name="Dougan E. K."/>
            <person name="Chan C."/>
            <person name="Rhodes N."/>
            <person name="Thang M."/>
        </authorList>
    </citation>
    <scope>NUCLEOTIDE SEQUENCE</scope>
</reference>
<dbReference type="EMBL" id="CAMXCT030001842">
    <property type="protein sequence ID" value="CAL4780825.1"/>
    <property type="molecule type" value="Genomic_DNA"/>
</dbReference>
<dbReference type="OrthoDB" id="10548326at2759"/>
<evidence type="ECO:0000313" key="2">
    <source>
        <dbReference type="EMBL" id="CAL1146888.1"/>
    </source>
</evidence>
<evidence type="ECO:0000313" key="3">
    <source>
        <dbReference type="Proteomes" id="UP001152797"/>
    </source>
</evidence>
<evidence type="ECO:0000313" key="1">
    <source>
        <dbReference type="EMBL" id="CAI3993513.1"/>
    </source>
</evidence>
<reference evidence="2" key="2">
    <citation type="submission" date="2024-04" db="EMBL/GenBank/DDBJ databases">
        <authorList>
            <person name="Chen Y."/>
            <person name="Shah S."/>
            <person name="Dougan E. K."/>
            <person name="Thang M."/>
            <person name="Chan C."/>
        </authorList>
    </citation>
    <scope>NUCLEOTIDE SEQUENCE [LARGE SCALE GENOMIC DNA]</scope>
</reference>
<dbReference type="AlphaFoldDB" id="A0A9P1FYP3"/>
<dbReference type="Proteomes" id="UP001152797">
    <property type="component" value="Unassembled WGS sequence"/>
</dbReference>